<feature type="compositionally biased region" description="Acidic residues" evidence="3">
    <location>
        <begin position="986"/>
        <end position="1000"/>
    </location>
</feature>
<feature type="compositionally biased region" description="Basic and acidic residues" evidence="3">
    <location>
        <begin position="933"/>
        <end position="949"/>
    </location>
</feature>
<feature type="compositionally biased region" description="Basic and acidic residues" evidence="3">
    <location>
        <begin position="825"/>
        <end position="840"/>
    </location>
</feature>
<dbReference type="PROSITE" id="PS51746">
    <property type="entry name" value="PPM_2"/>
    <property type="match status" value="1"/>
</dbReference>
<evidence type="ECO:0000256" key="2">
    <source>
        <dbReference type="ARBA" id="ARBA00022737"/>
    </source>
</evidence>
<dbReference type="InterPro" id="IPR036457">
    <property type="entry name" value="PPM-type-like_dom_sf"/>
</dbReference>
<dbReference type="EMBL" id="JARBJD010000243">
    <property type="protein sequence ID" value="KAK2945934.1"/>
    <property type="molecule type" value="Genomic_DNA"/>
</dbReference>
<gene>
    <name evidence="5" type="ORF">BLNAU_19151</name>
</gene>
<dbReference type="InterPro" id="IPR032675">
    <property type="entry name" value="LRR_dom_sf"/>
</dbReference>
<feature type="compositionally biased region" description="Basic and acidic residues" evidence="3">
    <location>
        <begin position="1491"/>
        <end position="1512"/>
    </location>
</feature>
<evidence type="ECO:0000313" key="6">
    <source>
        <dbReference type="Proteomes" id="UP001281761"/>
    </source>
</evidence>
<dbReference type="SMART" id="SM00364">
    <property type="entry name" value="LRR_BAC"/>
    <property type="match status" value="13"/>
</dbReference>
<feature type="compositionally biased region" description="Basic and acidic residues" evidence="3">
    <location>
        <begin position="1153"/>
        <end position="1205"/>
    </location>
</feature>
<feature type="compositionally biased region" description="Basic and acidic residues" evidence="3">
    <location>
        <begin position="1045"/>
        <end position="1108"/>
    </location>
</feature>
<dbReference type="Pfam" id="PF00481">
    <property type="entry name" value="PP2C"/>
    <property type="match status" value="2"/>
</dbReference>
<dbReference type="SUPFAM" id="SSF52058">
    <property type="entry name" value="L domain-like"/>
    <property type="match status" value="2"/>
</dbReference>
<evidence type="ECO:0000313" key="5">
    <source>
        <dbReference type="EMBL" id="KAK2945934.1"/>
    </source>
</evidence>
<organism evidence="5 6">
    <name type="scientific">Blattamonas nauphoetae</name>
    <dbReference type="NCBI Taxonomy" id="2049346"/>
    <lineage>
        <taxon>Eukaryota</taxon>
        <taxon>Metamonada</taxon>
        <taxon>Preaxostyla</taxon>
        <taxon>Oxymonadida</taxon>
        <taxon>Blattamonas</taxon>
    </lineage>
</organism>
<evidence type="ECO:0000259" key="4">
    <source>
        <dbReference type="PROSITE" id="PS51746"/>
    </source>
</evidence>
<keyword evidence="2" id="KW-0677">Repeat</keyword>
<feature type="compositionally biased region" description="Basic and acidic residues" evidence="3">
    <location>
        <begin position="1526"/>
        <end position="1551"/>
    </location>
</feature>
<dbReference type="InterPro" id="IPR001932">
    <property type="entry name" value="PPM-type_phosphatase-like_dom"/>
</dbReference>
<feature type="compositionally biased region" description="Basic and acidic residues" evidence="3">
    <location>
        <begin position="1242"/>
        <end position="1257"/>
    </location>
</feature>
<feature type="compositionally biased region" description="Basic and acidic residues" evidence="3">
    <location>
        <begin position="1393"/>
        <end position="1416"/>
    </location>
</feature>
<reference evidence="5 6" key="1">
    <citation type="journal article" date="2022" name="bioRxiv">
        <title>Genomics of Preaxostyla Flagellates Illuminates Evolutionary Transitions and the Path Towards Mitochondrial Loss.</title>
        <authorList>
            <person name="Novak L.V.F."/>
            <person name="Treitli S.C."/>
            <person name="Pyrih J."/>
            <person name="Halakuc P."/>
            <person name="Pipaliya S.V."/>
            <person name="Vacek V."/>
            <person name="Brzon O."/>
            <person name="Soukal P."/>
            <person name="Eme L."/>
            <person name="Dacks J.B."/>
            <person name="Karnkowska A."/>
            <person name="Elias M."/>
            <person name="Hampl V."/>
        </authorList>
    </citation>
    <scope>NUCLEOTIDE SEQUENCE [LARGE SCALE GENOMIC DNA]</scope>
    <source>
        <strain evidence="5">NAU3</strain>
        <tissue evidence="5">Gut</tissue>
    </source>
</reference>
<feature type="compositionally biased region" description="Polar residues" evidence="3">
    <location>
        <begin position="1228"/>
        <end position="1239"/>
    </location>
</feature>
<dbReference type="PROSITE" id="PS51450">
    <property type="entry name" value="LRR"/>
    <property type="match status" value="5"/>
</dbReference>
<comment type="caution">
    <text evidence="5">The sequence shown here is derived from an EMBL/GenBank/DDBJ whole genome shotgun (WGS) entry which is preliminary data.</text>
</comment>
<feature type="compositionally biased region" description="Basic and acidic residues" evidence="3">
    <location>
        <begin position="599"/>
        <end position="614"/>
    </location>
</feature>
<dbReference type="Gene3D" id="3.80.10.10">
    <property type="entry name" value="Ribonuclease Inhibitor"/>
    <property type="match status" value="4"/>
</dbReference>
<feature type="region of interest" description="Disordered" evidence="3">
    <location>
        <begin position="825"/>
        <end position="854"/>
    </location>
</feature>
<sequence>MGQTESRDLSQSNVTFANQNLRVFPEQLLKEPRANITILNLSNNHIHDIPDISTFLPQLDTLNLTKNQLRDIPQSLSLNTTLDKLMMSYNPIEQFGHVVMHTLRELVMSNTPLQEITHNIGALFPQLQKLRISNNRLYELPLIHNKELVEVNSDGNFISSLTESIFAPKLTSLILSFNRISRFTLPALSNLESLAILDLRFNQMVDIDIDSLTCLKSLKHLRLTMNSLKRLPDDLIEKIPSLEVLWIGENLLEKLPDSIIDMSPCLSINAQSNHITSVPFLSKLKSPTGSQLQLNSNYIQYIPPLSSEVKSIGADDNLITDFADVVDFGFVKKNSDNIAKDNGGLKILNMRYNKLGGIPRAFCRMPLCMTVNTLVLSGNGITHIPSDLAKMRRLMTLDLSFNSIKTIPDTICEMYNLQTLNLSFNDIEELPPLLLSLSNLKNLRLSANRIKRLPTSDEVLNCPKPFSSSFSSPPAGIGSPGWSLSPLIRLSLDMNELDSFPEILLKMPYIQTLTLAHNTLTQIPRDLFLSLQALTRIDVSFNEISSVSPFLIPAEFKGAVFIDLSHNKISSLPIEIVRLVGELDPLHLRQLGHSLSSSMEKEAERVAVSGKEDENGTDTEGSGKEGENENEDEKEKSGGEDITKSEGSSDDVIVSVPVSKPKVLPAGRAEFLKSAQRRTGMSNSMVTKMKKTFVTYLDVSFNRLDVLPVGSELDGLVRIVNTTTPPNTIAECSSQVEDTKEAHSRTVAAFRPHFLSTFSSCSPYLSQVFMSHASELSLRFAESLYQPTLVRSLSASTVALNQSPFWTFGTLNLLEQGIKRRLEEKKEEGREAHKKTEDHPNQLPAGVFGSSSPISSGSSLISHLIEDFAPNEPTNASPSPASSPSPDLSIISSVELFKLALRQPKVKQTDPPEIGKRFVPCSECADVDFEKMEEEMKRKEEEEERRRKEEEDEEAERELREMMEREAAQVAKEQEEKEKAEKEKEEEKDEKETENEDEKDEEGKQAEEKDDNISAEQVVTDKEDTPTPLKEKEDDNKTTESAPETTKEEDKSENESKTEVITDEKMKEFGRSERETEGAGDEQKAESEKKETIAEDSKEGEKDKRPETELTIPKIEEESTDNDDSAPEPLTPVQSPESSADTKSSDDAPIDSAQKEEADGVDKVEDEKKEEVKEEKNEDAKEVEKKEEAKEEEKKKEERKMDFAEFKSTTNLNPKPKTGFYRRKENAPLSTPISTQEVSDSPLEKESEKKKKVEESVDEKKGLLDDVPQASLKIHSVGISETNGVRPSMEDAAILLPTSGWDVEALVEAGELNTLAFLLKFPQELRFTRRGVEMMQNALMDRRSSEVFVEGMRGCGIFAVFDGHKGDQASHFVSTHFVDAFLICAHLSLEEREKEKTRKSEQQKTDQPETDPKIEEIPSISPRPFLVTILERTFDYLIEKMHVLDVPDGCTVIMAVVTPYRVYTVNMGDSRGVLVSRVRETREKTRSVVVKGREMEMEEEKKKEMEEERREEDSEADLITIPDADETNKRTKDENNHNTQDDDQKNNEKNTKSTQTQPDKQKTFVTCGTQYEEDPIPLPQTPILPYSQELALTRHLRPLFPHSLSSSTTRLIARPLSSDHKPVDLREFNYIRSVLGWVGAERRVNGMLAVARSMGDFDEAPFVCNEADITLQTLVRPRDDEDGGRRGRIGDGRGIGEEEVSDEAMLDWMERVVPFSPVLHPLSEPHHNPSIPREDVAIVLGCDGVFDVLSNDQIADLVDYSIAQVRRRTEGKDVDEKQELAEFSAVAIRVAACELDSMDNISVLVVVL</sequence>
<dbReference type="SMART" id="SM00332">
    <property type="entry name" value="PP2Cc"/>
    <property type="match status" value="1"/>
</dbReference>
<feature type="region of interest" description="Disordered" evidence="3">
    <location>
        <begin position="933"/>
        <end position="1257"/>
    </location>
</feature>
<keyword evidence="6" id="KW-1185">Reference proteome</keyword>
<feature type="compositionally biased region" description="Polar residues" evidence="3">
    <location>
        <begin position="1552"/>
        <end position="1562"/>
    </location>
</feature>
<dbReference type="PANTHER" id="PTHR24366">
    <property type="entry name" value="IG(IMMUNOGLOBULIN) AND LRR(LEUCINE RICH REPEAT) DOMAINS"/>
    <property type="match status" value="1"/>
</dbReference>
<feature type="domain" description="PPM-type phosphatase" evidence="4">
    <location>
        <begin position="1329"/>
        <end position="1808"/>
    </location>
</feature>
<dbReference type="CDD" id="cd00143">
    <property type="entry name" value="PP2Cc"/>
    <property type="match status" value="1"/>
</dbReference>
<proteinExistence type="predicted"/>
<dbReference type="Pfam" id="PF13855">
    <property type="entry name" value="LRR_8"/>
    <property type="match status" value="3"/>
</dbReference>
<feature type="region of interest" description="Disordered" evidence="3">
    <location>
        <begin position="1393"/>
        <end position="1417"/>
    </location>
</feature>
<keyword evidence="1" id="KW-0433">Leucine-rich repeat</keyword>
<dbReference type="SMART" id="SM00369">
    <property type="entry name" value="LRR_TYP"/>
    <property type="match status" value="13"/>
</dbReference>
<dbReference type="Proteomes" id="UP001281761">
    <property type="component" value="Unassembled WGS sequence"/>
</dbReference>
<feature type="region of interest" description="Disordered" evidence="3">
    <location>
        <begin position="595"/>
        <end position="653"/>
    </location>
</feature>
<feature type="compositionally biased region" description="Polar residues" evidence="3">
    <location>
        <begin position="1132"/>
        <end position="1142"/>
    </location>
</feature>
<feature type="compositionally biased region" description="Basic and acidic residues" evidence="3">
    <location>
        <begin position="621"/>
        <end position="644"/>
    </location>
</feature>
<feature type="compositionally biased region" description="Basic and acidic residues" evidence="3">
    <location>
        <begin position="957"/>
        <end position="985"/>
    </location>
</feature>
<accession>A0ABQ9X2D8</accession>
<protein>
    <submittedName>
        <fullName evidence="5">Leucine-rich repeat domain-containing protein</fullName>
    </submittedName>
</protein>
<feature type="compositionally biased region" description="Basic and acidic residues" evidence="3">
    <location>
        <begin position="1019"/>
        <end position="1038"/>
    </location>
</feature>
<name>A0ABQ9X2D8_9EUKA</name>
<dbReference type="InterPro" id="IPR003591">
    <property type="entry name" value="Leu-rich_rpt_typical-subtyp"/>
</dbReference>
<feature type="region of interest" description="Disordered" evidence="3">
    <location>
        <begin position="1491"/>
        <end position="1562"/>
    </location>
</feature>
<dbReference type="SUPFAM" id="SSF81606">
    <property type="entry name" value="PP2C-like"/>
    <property type="match status" value="1"/>
</dbReference>
<evidence type="ECO:0000256" key="3">
    <source>
        <dbReference type="SAM" id="MobiDB-lite"/>
    </source>
</evidence>
<evidence type="ECO:0000256" key="1">
    <source>
        <dbReference type="ARBA" id="ARBA00022614"/>
    </source>
</evidence>
<dbReference type="Gene3D" id="3.60.40.10">
    <property type="entry name" value="PPM-type phosphatase domain"/>
    <property type="match status" value="2"/>
</dbReference>
<dbReference type="InterPro" id="IPR001611">
    <property type="entry name" value="Leu-rich_rpt"/>
</dbReference>
<dbReference type="PANTHER" id="PTHR24366:SF96">
    <property type="entry name" value="LEUCINE RICH REPEAT CONTAINING 53"/>
    <property type="match status" value="1"/>
</dbReference>